<reference evidence="2" key="1">
    <citation type="submission" date="2020-10" db="EMBL/GenBank/DDBJ databases">
        <authorList>
            <person name="Gilroy R."/>
        </authorList>
    </citation>
    <scope>NUCLEOTIDE SEQUENCE</scope>
    <source>
        <strain evidence="2">ChiSjej4B22-8349</strain>
    </source>
</reference>
<evidence type="ECO:0000313" key="3">
    <source>
        <dbReference type="Proteomes" id="UP000824130"/>
    </source>
</evidence>
<dbReference type="EMBL" id="DVOB01000055">
    <property type="protein sequence ID" value="HIU95563.1"/>
    <property type="molecule type" value="Genomic_DNA"/>
</dbReference>
<keyword evidence="1" id="KW-0472">Membrane</keyword>
<gene>
    <name evidence="2" type="ORF">IAD25_02470</name>
</gene>
<keyword evidence="1" id="KW-0812">Transmembrane</keyword>
<feature type="transmembrane region" description="Helical" evidence="1">
    <location>
        <begin position="130"/>
        <end position="149"/>
    </location>
</feature>
<name>A0A9D1N5J8_9FIRM</name>
<dbReference type="AlphaFoldDB" id="A0A9D1N5J8"/>
<sequence length="165" mass="18358">MKNVIIMMWLVFAAFVLFPIATDYISGASESEVVSIIEKESEADDIAVTATEEHGNKAMYVFTVGESEFGVAIFTRFADNYEYEEGIMSNGDDHIDVNLDTGWDIYRYKVTADGAQEMEFDRFGGVYKTYAIIAVILAVVSIAGGVYGVRAKRKYEEQRKKGLAA</sequence>
<evidence type="ECO:0000313" key="2">
    <source>
        <dbReference type="EMBL" id="HIU95563.1"/>
    </source>
</evidence>
<comment type="caution">
    <text evidence="2">The sequence shown here is derived from an EMBL/GenBank/DDBJ whole genome shotgun (WGS) entry which is preliminary data.</text>
</comment>
<reference evidence="2" key="2">
    <citation type="journal article" date="2021" name="PeerJ">
        <title>Extensive microbial diversity within the chicken gut microbiome revealed by metagenomics and culture.</title>
        <authorList>
            <person name="Gilroy R."/>
            <person name="Ravi A."/>
            <person name="Getino M."/>
            <person name="Pursley I."/>
            <person name="Horton D.L."/>
            <person name="Alikhan N.F."/>
            <person name="Baker D."/>
            <person name="Gharbi K."/>
            <person name="Hall N."/>
            <person name="Watson M."/>
            <person name="Adriaenssens E.M."/>
            <person name="Foster-Nyarko E."/>
            <person name="Jarju S."/>
            <person name="Secka A."/>
            <person name="Antonio M."/>
            <person name="Oren A."/>
            <person name="Chaudhuri R.R."/>
            <person name="La Ragione R."/>
            <person name="Hildebrand F."/>
            <person name="Pallen M.J."/>
        </authorList>
    </citation>
    <scope>NUCLEOTIDE SEQUENCE</scope>
    <source>
        <strain evidence="2">ChiSjej4B22-8349</strain>
    </source>
</reference>
<organism evidence="2 3">
    <name type="scientific">Candidatus Allocopromorpha excrementipullorum</name>
    <dbReference type="NCBI Taxonomy" id="2840743"/>
    <lineage>
        <taxon>Bacteria</taxon>
        <taxon>Bacillati</taxon>
        <taxon>Bacillota</taxon>
        <taxon>Clostridia</taxon>
        <taxon>Eubacteriales</taxon>
        <taxon>Eubacteriaceae</taxon>
        <taxon>Eubacteriaceae incertae sedis</taxon>
        <taxon>Candidatus Allocopromorpha</taxon>
    </lineage>
</organism>
<dbReference type="Proteomes" id="UP000824130">
    <property type="component" value="Unassembled WGS sequence"/>
</dbReference>
<protein>
    <submittedName>
        <fullName evidence="2">Uncharacterized protein</fullName>
    </submittedName>
</protein>
<accession>A0A9D1N5J8</accession>
<keyword evidence="1" id="KW-1133">Transmembrane helix</keyword>
<evidence type="ECO:0000256" key="1">
    <source>
        <dbReference type="SAM" id="Phobius"/>
    </source>
</evidence>
<proteinExistence type="predicted"/>